<accession>A0A9W8K6H1</accession>
<keyword evidence="3" id="KW-1185">Reference proteome</keyword>
<evidence type="ECO:0000313" key="3">
    <source>
        <dbReference type="Proteomes" id="UP001148786"/>
    </source>
</evidence>
<keyword evidence="1" id="KW-0472">Membrane</keyword>
<evidence type="ECO:0000313" key="2">
    <source>
        <dbReference type="EMBL" id="KAJ3507249.1"/>
    </source>
</evidence>
<organism evidence="2 3">
    <name type="scientific">Agrocybe chaxingu</name>
    <dbReference type="NCBI Taxonomy" id="84603"/>
    <lineage>
        <taxon>Eukaryota</taxon>
        <taxon>Fungi</taxon>
        <taxon>Dikarya</taxon>
        <taxon>Basidiomycota</taxon>
        <taxon>Agaricomycotina</taxon>
        <taxon>Agaricomycetes</taxon>
        <taxon>Agaricomycetidae</taxon>
        <taxon>Agaricales</taxon>
        <taxon>Agaricineae</taxon>
        <taxon>Strophariaceae</taxon>
        <taxon>Agrocybe</taxon>
    </lineage>
</organism>
<name>A0A9W8K6H1_9AGAR</name>
<dbReference type="EMBL" id="JANKHO010000679">
    <property type="protein sequence ID" value="KAJ3507249.1"/>
    <property type="molecule type" value="Genomic_DNA"/>
</dbReference>
<dbReference type="PANTHER" id="PTHR40465:SF1">
    <property type="entry name" value="DUF6534 DOMAIN-CONTAINING PROTEIN"/>
    <property type="match status" value="1"/>
</dbReference>
<dbReference type="Proteomes" id="UP001148786">
    <property type="component" value="Unassembled WGS sequence"/>
</dbReference>
<dbReference type="PANTHER" id="PTHR40465">
    <property type="entry name" value="CHROMOSOME 1, WHOLE GENOME SHOTGUN SEQUENCE"/>
    <property type="match status" value="1"/>
</dbReference>
<dbReference type="OrthoDB" id="2535105at2759"/>
<feature type="transmembrane region" description="Helical" evidence="1">
    <location>
        <begin position="58"/>
        <end position="78"/>
    </location>
</feature>
<comment type="caution">
    <text evidence="2">The sequence shown here is derived from an EMBL/GenBank/DDBJ whole genome shotgun (WGS) entry which is preliminary data.</text>
</comment>
<feature type="transmembrane region" description="Helical" evidence="1">
    <location>
        <begin position="98"/>
        <end position="122"/>
    </location>
</feature>
<reference evidence="2" key="1">
    <citation type="submission" date="2022-07" db="EMBL/GenBank/DDBJ databases">
        <title>Genome Sequence of Agrocybe chaxingu.</title>
        <authorList>
            <person name="Buettner E."/>
        </authorList>
    </citation>
    <scope>NUCLEOTIDE SEQUENCE</scope>
    <source>
        <strain evidence="2">MP-N11</strain>
    </source>
</reference>
<sequence length="212" mass="24289">MIMDAAWYTIVDNYCNFAAVLVPPWTANWAVWISELIAESTVQIFYAYRLYKLSGKRLWWLSIIVFVLSLTTLIIYTVETVLLSKHGTYVYFQKVKYMTIITFAFNLGNDILITCSMTLLLMKHRLVAKMKHTENLIRRLISFTIYFGAVTTLNSRDSLREKHSDAVITVNFATGPHAPSNASRSDPMESTIPVPESFHLTTNVMTYAEQKP</sequence>
<gene>
    <name evidence="2" type="ORF">NLJ89_g6410</name>
</gene>
<keyword evidence="1" id="KW-1133">Transmembrane helix</keyword>
<protein>
    <submittedName>
        <fullName evidence="2">Uncharacterized protein</fullName>
    </submittedName>
</protein>
<evidence type="ECO:0000256" key="1">
    <source>
        <dbReference type="SAM" id="Phobius"/>
    </source>
</evidence>
<proteinExistence type="predicted"/>
<dbReference type="AlphaFoldDB" id="A0A9W8K6H1"/>
<keyword evidence="1" id="KW-0812">Transmembrane</keyword>